<reference evidence="1 2" key="1">
    <citation type="submission" date="2014-06" db="EMBL/GenBank/DDBJ databases">
        <title>Draft genome sequence of iron oxidizing acidophile Leptospirillum ferriphilum DSM14647.</title>
        <authorList>
            <person name="Cardenas J.P."/>
            <person name="Lazcano M."/>
            <person name="Ossandon F.J."/>
            <person name="Corbett M."/>
            <person name="Holmes D.S."/>
            <person name="Watkin E."/>
        </authorList>
    </citation>
    <scope>NUCLEOTIDE SEQUENCE [LARGE SCALE GENOMIC DNA]</scope>
    <source>
        <strain evidence="1 2">DSM 14647</strain>
    </source>
</reference>
<proteinExistence type="predicted"/>
<sequence length="47" mass="5003">MVLEDLRASLYQSSAGIFKISGPCEARITEHSSSKAHSSLPNLLGSL</sequence>
<evidence type="ECO:0000313" key="2">
    <source>
        <dbReference type="Proteomes" id="UP000029452"/>
    </source>
</evidence>
<dbReference type="EMBL" id="JPGK01000002">
    <property type="protein sequence ID" value="KGA94764.1"/>
    <property type="molecule type" value="Genomic_DNA"/>
</dbReference>
<protein>
    <submittedName>
        <fullName evidence="1">Uncharacterized protein</fullName>
    </submittedName>
</protein>
<name>A0A094X897_9BACT</name>
<accession>A0A094X897</accession>
<evidence type="ECO:0000313" key="1">
    <source>
        <dbReference type="EMBL" id="KGA94764.1"/>
    </source>
</evidence>
<comment type="caution">
    <text evidence="1">The sequence shown here is derived from an EMBL/GenBank/DDBJ whole genome shotgun (WGS) entry which is preliminary data.</text>
</comment>
<dbReference type="Proteomes" id="UP000029452">
    <property type="component" value="Unassembled WGS sequence"/>
</dbReference>
<dbReference type="AlphaFoldDB" id="A0A094X897"/>
<organism evidence="1 2">
    <name type="scientific">Leptospirillum ferriphilum</name>
    <dbReference type="NCBI Taxonomy" id="178606"/>
    <lineage>
        <taxon>Bacteria</taxon>
        <taxon>Pseudomonadati</taxon>
        <taxon>Nitrospirota</taxon>
        <taxon>Nitrospiria</taxon>
        <taxon>Nitrospirales</taxon>
        <taxon>Nitrospiraceae</taxon>
        <taxon>Leptospirillum</taxon>
    </lineage>
</organism>
<dbReference type="PATRIC" id="fig|178606.4.peg.727"/>
<gene>
    <name evidence="1" type="ORF">LptCag_2194</name>
</gene>